<accession>A0A250KRR8</accession>
<dbReference type="GO" id="GO:0016829">
    <property type="term" value="F:lyase activity"/>
    <property type="evidence" value="ECO:0007669"/>
    <property type="project" value="UniProtKB-KW"/>
</dbReference>
<dbReference type="AlphaFoldDB" id="A0A250KRR8"/>
<dbReference type="Proteomes" id="UP000266313">
    <property type="component" value="Chromosome"/>
</dbReference>
<dbReference type="PANTHER" id="PTHR39210">
    <property type="entry name" value="HEPARIN-SULFATE LYASE"/>
    <property type="match status" value="1"/>
</dbReference>
<sequence length="657" mass="74192">MSTRTLFLLTVLAAASAVPLQVLAYERETVSSLSDEEIRKAFAELKAGRGNFAPAREAREDWLRARQLSDSDPRWKSWVKERTRELDTWMGKPRDKAGRVAGWVHDYVERKTGKLLKWSPKDPEPAEEGGREKFHAAWIAYNRIYNIARVQDAARLFRLTGADRYRDWAASQLDFYADAYSGFPLQTWNGRARLMTQSLDEAKHGLILLEAARLLRGSVAEDRRAHWRDRLFLPMAENLRQSSSGDHNIAVWHAVAITLVGLEFGTPALADFGKRDEMGISKLLSRAVSPDYFWHEMTLSYQDYVVEALCQLFIGASLRGRLGEFKRELWIAQNLLIAPVVVRFSNGDAPTLNDSPPRRKTPNLKRWRESRRVLPTAIGLIEAQGKLGWNNLLDPPEPDPNRTDLPPVVSRRVPGLDGVLIRKGDWQAFLRYGQGARYHAQQESLTYELQYKNVWLLRDSGTVGYGSPLHREYFRRAVAHNVPLVDGDGQQPWPSVGQVDLFDPDGAGITVSHAEYRRKVTASRKLAVIGDEFVDEIRIARKDRSPKALGFVLNTGCSVSAPGAEASAGLRLPDTQPFRRWQNWAAFRMPERWTVTLDCQGQRFALQVQGDRDQRVFVGTVPDSTAPYTRNGLYVETTGSDAVFRVAFKPLGAGAVR</sequence>
<dbReference type="PANTHER" id="PTHR39210:SF1">
    <property type="entry name" value="HEPARIN-SULFATE LYASE"/>
    <property type="match status" value="1"/>
</dbReference>
<gene>
    <name evidence="7" type="ORF">sS8_2310</name>
</gene>
<evidence type="ECO:0000256" key="4">
    <source>
        <dbReference type="ARBA" id="ARBA00023239"/>
    </source>
</evidence>
<evidence type="ECO:0000313" key="8">
    <source>
        <dbReference type="Proteomes" id="UP000266313"/>
    </source>
</evidence>
<keyword evidence="4" id="KW-0456">Lyase</keyword>
<comment type="subcellular location">
    <subcellularLocation>
        <location evidence="1">Periplasm</location>
    </subcellularLocation>
</comment>
<dbReference type="EMBL" id="AP017928">
    <property type="protein sequence ID" value="BBA34262.1"/>
    <property type="molecule type" value="Genomic_DNA"/>
</dbReference>
<feature type="domain" description="Heparinase II/III-like C-terminal" evidence="6">
    <location>
        <begin position="421"/>
        <end position="579"/>
    </location>
</feature>
<dbReference type="Pfam" id="PF07940">
    <property type="entry name" value="Hepar_II_III_C"/>
    <property type="match status" value="1"/>
</dbReference>
<protein>
    <submittedName>
        <fullName evidence="7">Heparinase</fullName>
    </submittedName>
</protein>
<dbReference type="Gene3D" id="2.70.98.70">
    <property type="match status" value="1"/>
</dbReference>
<dbReference type="GO" id="GO:0042597">
    <property type="term" value="C:periplasmic space"/>
    <property type="evidence" value="ECO:0007669"/>
    <property type="project" value="UniProtKB-SubCell"/>
</dbReference>
<evidence type="ECO:0000256" key="5">
    <source>
        <dbReference type="SAM" id="SignalP"/>
    </source>
</evidence>
<keyword evidence="8" id="KW-1185">Reference proteome</keyword>
<feature type="chain" id="PRO_5012874350" evidence="5">
    <location>
        <begin position="25"/>
        <end position="657"/>
    </location>
</feature>
<dbReference type="KEGG" id="mmai:sS8_2310"/>
<evidence type="ECO:0000313" key="7">
    <source>
        <dbReference type="EMBL" id="BBA34262.1"/>
    </source>
</evidence>
<dbReference type="RefSeq" id="WP_170161046.1">
    <property type="nucleotide sequence ID" value="NZ_AP017928.1"/>
</dbReference>
<feature type="signal peptide" evidence="5">
    <location>
        <begin position="1"/>
        <end position="24"/>
    </location>
</feature>
<dbReference type="InterPro" id="IPR008929">
    <property type="entry name" value="Chondroitin_lyas"/>
</dbReference>
<keyword evidence="2 5" id="KW-0732">Signal</keyword>
<name>A0A250KRR8_9GAMM</name>
<proteinExistence type="predicted"/>
<evidence type="ECO:0000256" key="2">
    <source>
        <dbReference type="ARBA" id="ARBA00022729"/>
    </source>
</evidence>
<dbReference type="SUPFAM" id="SSF48230">
    <property type="entry name" value="Chondroitin AC/alginate lyase"/>
    <property type="match status" value="1"/>
</dbReference>
<evidence type="ECO:0000256" key="1">
    <source>
        <dbReference type="ARBA" id="ARBA00004418"/>
    </source>
</evidence>
<evidence type="ECO:0000256" key="3">
    <source>
        <dbReference type="ARBA" id="ARBA00022764"/>
    </source>
</evidence>
<dbReference type="InterPro" id="IPR012480">
    <property type="entry name" value="Hepar_II_III_C"/>
</dbReference>
<dbReference type="Gene3D" id="1.50.10.100">
    <property type="entry name" value="Chondroitin AC/alginate lyase"/>
    <property type="match status" value="1"/>
</dbReference>
<evidence type="ECO:0000259" key="6">
    <source>
        <dbReference type="Pfam" id="PF07940"/>
    </source>
</evidence>
<reference evidence="7 8" key="1">
    <citation type="submission" date="2016-12" db="EMBL/GenBank/DDBJ databases">
        <title>Genome sequencing of Methylocaldum marinum.</title>
        <authorList>
            <person name="Takeuchi M."/>
            <person name="Kamagata Y."/>
            <person name="Hiraoka S."/>
            <person name="Oshima K."/>
            <person name="Hattori M."/>
            <person name="Iwasaki W."/>
        </authorList>
    </citation>
    <scope>NUCLEOTIDE SEQUENCE [LARGE SCALE GENOMIC DNA]</scope>
    <source>
        <strain evidence="7 8">S8</strain>
    </source>
</reference>
<organism evidence="7 8">
    <name type="scientific">Methylocaldum marinum</name>
    <dbReference type="NCBI Taxonomy" id="1432792"/>
    <lineage>
        <taxon>Bacteria</taxon>
        <taxon>Pseudomonadati</taxon>
        <taxon>Pseudomonadota</taxon>
        <taxon>Gammaproteobacteria</taxon>
        <taxon>Methylococcales</taxon>
        <taxon>Methylococcaceae</taxon>
        <taxon>Methylocaldum</taxon>
    </lineage>
</organism>
<keyword evidence="3" id="KW-0574">Periplasm</keyword>